<dbReference type="GO" id="GO:0005886">
    <property type="term" value="C:plasma membrane"/>
    <property type="evidence" value="ECO:0007669"/>
    <property type="project" value="UniProtKB-SubCell"/>
</dbReference>
<keyword evidence="5 6" id="KW-0472">Membrane</keyword>
<evidence type="ECO:0000313" key="7">
    <source>
        <dbReference type="EMBL" id="SHM69564.1"/>
    </source>
</evidence>
<keyword evidence="8" id="KW-1185">Reference proteome</keyword>
<dbReference type="PANTHER" id="PTHR23513">
    <property type="entry name" value="INTEGRAL MEMBRANE EFFLUX PROTEIN-RELATED"/>
    <property type="match status" value="1"/>
</dbReference>
<organism evidence="7 8">
    <name type="scientific">Duganella sacchari</name>
    <dbReference type="NCBI Taxonomy" id="551987"/>
    <lineage>
        <taxon>Bacteria</taxon>
        <taxon>Pseudomonadati</taxon>
        <taxon>Pseudomonadota</taxon>
        <taxon>Betaproteobacteria</taxon>
        <taxon>Burkholderiales</taxon>
        <taxon>Oxalobacteraceae</taxon>
        <taxon>Telluria group</taxon>
        <taxon>Duganella</taxon>
    </lineage>
</organism>
<dbReference type="PANTHER" id="PTHR23513:SF6">
    <property type="entry name" value="MAJOR FACILITATOR SUPERFAMILY ASSOCIATED DOMAIN-CONTAINING PROTEIN"/>
    <property type="match status" value="1"/>
</dbReference>
<evidence type="ECO:0000256" key="1">
    <source>
        <dbReference type="ARBA" id="ARBA00004651"/>
    </source>
</evidence>
<feature type="transmembrane region" description="Helical" evidence="6">
    <location>
        <begin position="248"/>
        <end position="272"/>
    </location>
</feature>
<accession>A0A1M7KVP0</accession>
<dbReference type="Gene3D" id="1.20.1250.20">
    <property type="entry name" value="MFS general substrate transporter like domains"/>
    <property type="match status" value="1"/>
</dbReference>
<feature type="transmembrane region" description="Helical" evidence="6">
    <location>
        <begin position="367"/>
        <end position="390"/>
    </location>
</feature>
<feature type="transmembrane region" description="Helical" evidence="6">
    <location>
        <begin position="330"/>
        <end position="355"/>
    </location>
</feature>
<dbReference type="EMBL" id="FRCX01000002">
    <property type="protein sequence ID" value="SHM69564.1"/>
    <property type="molecule type" value="Genomic_DNA"/>
</dbReference>
<evidence type="ECO:0000256" key="4">
    <source>
        <dbReference type="ARBA" id="ARBA00022989"/>
    </source>
</evidence>
<dbReference type="InterPro" id="IPR036259">
    <property type="entry name" value="MFS_trans_sf"/>
</dbReference>
<feature type="transmembrane region" description="Helical" evidence="6">
    <location>
        <begin position="420"/>
        <end position="440"/>
    </location>
</feature>
<dbReference type="AlphaFoldDB" id="A0A1M7KVP0"/>
<gene>
    <name evidence="7" type="ORF">SAMN05192549_102254</name>
</gene>
<keyword evidence="3 6" id="KW-0812">Transmembrane</keyword>
<reference evidence="8" key="1">
    <citation type="submission" date="2016-11" db="EMBL/GenBank/DDBJ databases">
        <authorList>
            <person name="Varghese N."/>
            <person name="Submissions S."/>
        </authorList>
    </citation>
    <scope>NUCLEOTIDE SEQUENCE [LARGE SCALE GENOMIC DNA]</scope>
    <source>
        <strain evidence="8">Sac-22</strain>
    </source>
</reference>
<feature type="transmembrane region" description="Helical" evidence="6">
    <location>
        <begin position="91"/>
        <end position="114"/>
    </location>
</feature>
<protein>
    <submittedName>
        <fullName evidence="7">Diaminobutyrate-2-oxoglutarate transaminase</fullName>
    </submittedName>
</protein>
<keyword evidence="4 6" id="KW-1133">Transmembrane helix</keyword>
<feature type="transmembrane region" description="Helical" evidence="6">
    <location>
        <begin position="25"/>
        <end position="52"/>
    </location>
</feature>
<dbReference type="RefSeq" id="WP_084560000.1">
    <property type="nucleotide sequence ID" value="NZ_FRCX01000002.1"/>
</dbReference>
<evidence type="ECO:0000313" key="8">
    <source>
        <dbReference type="Proteomes" id="UP000184339"/>
    </source>
</evidence>
<evidence type="ECO:0000256" key="6">
    <source>
        <dbReference type="SAM" id="Phobius"/>
    </source>
</evidence>
<proteinExistence type="predicted"/>
<feature type="transmembrane region" description="Helical" evidence="6">
    <location>
        <begin position="189"/>
        <end position="208"/>
    </location>
</feature>
<dbReference type="SUPFAM" id="SSF103473">
    <property type="entry name" value="MFS general substrate transporter"/>
    <property type="match status" value="1"/>
</dbReference>
<dbReference type="InterPro" id="IPR011701">
    <property type="entry name" value="MFS"/>
</dbReference>
<dbReference type="GO" id="GO:0022857">
    <property type="term" value="F:transmembrane transporter activity"/>
    <property type="evidence" value="ECO:0007669"/>
    <property type="project" value="InterPro"/>
</dbReference>
<comment type="subcellular location">
    <subcellularLocation>
        <location evidence="1">Cell membrane</location>
        <topology evidence="1">Multi-pass membrane protein</topology>
    </subcellularLocation>
</comment>
<evidence type="ECO:0000256" key="2">
    <source>
        <dbReference type="ARBA" id="ARBA00022475"/>
    </source>
</evidence>
<dbReference type="STRING" id="551987.SAMN05192549_102254"/>
<evidence type="ECO:0000256" key="3">
    <source>
        <dbReference type="ARBA" id="ARBA00022692"/>
    </source>
</evidence>
<evidence type="ECO:0000256" key="5">
    <source>
        <dbReference type="ARBA" id="ARBA00023136"/>
    </source>
</evidence>
<feature type="transmembrane region" description="Helical" evidence="6">
    <location>
        <begin position="278"/>
        <end position="299"/>
    </location>
</feature>
<name>A0A1M7KVP0_9BURK</name>
<dbReference type="Proteomes" id="UP000184339">
    <property type="component" value="Unassembled WGS sequence"/>
</dbReference>
<dbReference type="Pfam" id="PF07690">
    <property type="entry name" value="MFS_1"/>
    <property type="match status" value="1"/>
</dbReference>
<dbReference type="OrthoDB" id="5494559at2"/>
<dbReference type="CDD" id="cd06173">
    <property type="entry name" value="MFS_MefA_like"/>
    <property type="match status" value="1"/>
</dbReference>
<sequence>MQVPIEDQFGVQPVVRPDRPASVRLTFLLLWLSESAFDLGSTLISFAIGVWIYSHTGSVQDYSLSVLAAAVSSMLIMPFAGAFVDRYNRQWVVVCCDLVSIFSTAAIVLALSVGQIGVEVLYLYTALSAAVASLRRSAVRVVISSFVPKDRFTQVSGLSGVSRAVVQVAAPNASGFLMAHLGLQAVMGVHLSLLTGGALLAFSALSRVRNAIRGRQSMNPQHSFLVSARTSFQGAIDYLKDSPLMRSLLLYGALVQCLLVLATVMLTPLVLSTHSTDVLGLVMSVGVVGALAGSLLAATSIIKRHLMLWVLICDAIQSAAILVAGLSTSPVIWCVAAFACLFGGSASVACSGALWMRKAPLAQQGSVFAVLSASNLLVMSLVLLIGGYLVDAVLEPAFAAGGAWTHSVGSWFGTGKGRGIAFLFFVAGACGFLLSVVALASPKLRQLESLVPERSDD</sequence>
<keyword evidence="2" id="KW-1003">Cell membrane</keyword>
<feature type="transmembrane region" description="Helical" evidence="6">
    <location>
        <begin position="306"/>
        <end position="324"/>
    </location>
</feature>
<feature type="transmembrane region" description="Helical" evidence="6">
    <location>
        <begin position="64"/>
        <end position="84"/>
    </location>
</feature>